<sequence>MQDEDHLMIDEDREALGLGDASHGADKVKLEYAVFMRSFVWEYVVLDEAHFVRNHLSTFNNMVKAISKKRLMMISPKLNGRKINKIPGR</sequence>
<feature type="domain" description="SNF2 N-terminal" evidence="3">
    <location>
        <begin position="34"/>
        <end position="75"/>
    </location>
</feature>
<accession>A0AAN6NFA8</accession>
<evidence type="ECO:0000256" key="1">
    <source>
        <dbReference type="ARBA" id="ARBA00022741"/>
    </source>
</evidence>
<evidence type="ECO:0000313" key="4">
    <source>
        <dbReference type="EMBL" id="KAK3944746.1"/>
    </source>
</evidence>
<reference evidence="5" key="1">
    <citation type="journal article" date="2023" name="Mol. Phylogenet. Evol.">
        <title>Genome-scale phylogeny and comparative genomics of the fungal order Sordariales.</title>
        <authorList>
            <person name="Hensen N."/>
            <person name="Bonometti L."/>
            <person name="Westerberg I."/>
            <person name="Brannstrom I.O."/>
            <person name="Guillou S."/>
            <person name="Cros-Aarteil S."/>
            <person name="Calhoun S."/>
            <person name="Haridas S."/>
            <person name="Kuo A."/>
            <person name="Mondo S."/>
            <person name="Pangilinan J."/>
            <person name="Riley R."/>
            <person name="LaButti K."/>
            <person name="Andreopoulos B."/>
            <person name="Lipzen A."/>
            <person name="Chen C."/>
            <person name="Yan M."/>
            <person name="Daum C."/>
            <person name="Ng V."/>
            <person name="Clum A."/>
            <person name="Steindorff A."/>
            <person name="Ohm R.A."/>
            <person name="Martin F."/>
            <person name="Silar P."/>
            <person name="Natvig D.O."/>
            <person name="Lalanne C."/>
            <person name="Gautier V."/>
            <person name="Ament-Velasquez S.L."/>
            <person name="Kruys A."/>
            <person name="Hutchinson M.I."/>
            <person name="Powell A.J."/>
            <person name="Barry K."/>
            <person name="Miller A.N."/>
            <person name="Grigoriev I.V."/>
            <person name="Debuchy R."/>
            <person name="Gladieux P."/>
            <person name="Hiltunen Thoren M."/>
            <person name="Johannesson H."/>
        </authorList>
    </citation>
    <scope>NUCLEOTIDE SEQUENCE [LARGE SCALE GENOMIC DNA]</scope>
    <source>
        <strain evidence="5">CBS 340.73</strain>
    </source>
</reference>
<keyword evidence="5" id="KW-1185">Reference proteome</keyword>
<dbReference type="InterPro" id="IPR038718">
    <property type="entry name" value="SNF2-like_sf"/>
</dbReference>
<evidence type="ECO:0000313" key="5">
    <source>
        <dbReference type="Proteomes" id="UP001303473"/>
    </source>
</evidence>
<protein>
    <recommendedName>
        <fullName evidence="3">SNF2 N-terminal domain-containing protein</fullName>
    </recommendedName>
</protein>
<dbReference type="InterPro" id="IPR000330">
    <property type="entry name" value="SNF2_N"/>
</dbReference>
<dbReference type="Proteomes" id="UP001303473">
    <property type="component" value="Unassembled WGS sequence"/>
</dbReference>
<proteinExistence type="predicted"/>
<dbReference type="Pfam" id="PF00176">
    <property type="entry name" value="SNF2-rel_dom"/>
    <property type="match status" value="1"/>
</dbReference>
<dbReference type="GO" id="GO:0005524">
    <property type="term" value="F:ATP binding"/>
    <property type="evidence" value="ECO:0007669"/>
    <property type="project" value="InterPro"/>
</dbReference>
<comment type="caution">
    <text evidence="4">The sequence shown here is derived from an EMBL/GenBank/DDBJ whole genome shotgun (WGS) entry which is preliminary data.</text>
</comment>
<evidence type="ECO:0000256" key="2">
    <source>
        <dbReference type="ARBA" id="ARBA00022840"/>
    </source>
</evidence>
<dbReference type="EMBL" id="MU853758">
    <property type="protein sequence ID" value="KAK3944746.1"/>
    <property type="molecule type" value="Genomic_DNA"/>
</dbReference>
<keyword evidence="1" id="KW-0547">Nucleotide-binding</keyword>
<gene>
    <name evidence="4" type="ORF">QBC46DRAFT_337438</name>
</gene>
<dbReference type="AlphaFoldDB" id="A0AAN6NFA8"/>
<name>A0AAN6NFA8_9PEZI</name>
<organism evidence="4 5">
    <name type="scientific">Diplogelasinospora grovesii</name>
    <dbReference type="NCBI Taxonomy" id="303347"/>
    <lineage>
        <taxon>Eukaryota</taxon>
        <taxon>Fungi</taxon>
        <taxon>Dikarya</taxon>
        <taxon>Ascomycota</taxon>
        <taxon>Pezizomycotina</taxon>
        <taxon>Sordariomycetes</taxon>
        <taxon>Sordariomycetidae</taxon>
        <taxon>Sordariales</taxon>
        <taxon>Diplogelasinosporaceae</taxon>
        <taxon>Diplogelasinospora</taxon>
    </lineage>
</organism>
<keyword evidence="2" id="KW-0067">ATP-binding</keyword>
<dbReference type="Gene3D" id="3.40.50.10810">
    <property type="entry name" value="Tandem AAA-ATPase domain"/>
    <property type="match status" value="1"/>
</dbReference>
<evidence type="ECO:0000259" key="3">
    <source>
        <dbReference type="Pfam" id="PF00176"/>
    </source>
</evidence>